<comment type="caution">
    <text evidence="1">The sequence shown here is derived from an EMBL/GenBank/DDBJ whole genome shotgun (WGS) entry which is preliminary data.</text>
</comment>
<dbReference type="InterPro" id="IPR007825">
    <property type="entry name" value="Major_OMP_Legionella"/>
</dbReference>
<protein>
    <recommendedName>
        <fullName evidence="3">MOMP-like family protein</fullName>
    </recommendedName>
</protein>
<dbReference type="RefSeq" id="WP_194847604.1">
    <property type="nucleotide sequence ID" value="NZ_JAAEJV010000016.1"/>
</dbReference>
<dbReference type="Pfam" id="PF05150">
    <property type="entry name" value="Legionella_OMP"/>
    <property type="match status" value="1"/>
</dbReference>
<reference evidence="1 2" key="1">
    <citation type="submission" date="2020-01" db="EMBL/GenBank/DDBJ databases">
        <title>Draft genome sequence of Cand. Neptunochlamydia vexilliferae K9.</title>
        <authorList>
            <person name="Schulz F."/>
            <person name="Koestlbacher S."/>
            <person name="Wascher F."/>
            <person name="Pizzetti I."/>
            <person name="Horn M."/>
        </authorList>
    </citation>
    <scope>NUCLEOTIDE SEQUENCE [LARGE SCALE GENOMIC DNA]</scope>
    <source>
        <strain evidence="1 2">K9</strain>
    </source>
</reference>
<name>A0ABS0AYV7_9BACT</name>
<sequence>MKWKISLIFLALPLIGAEIEERITALEEQMGQVGEQTADAGYGARFAPTGFTRGSAGVEFFGGALYWHAKVGGTEYVYSLINQARGQKGRVASQRFDWDFGYRIGAGVRIPLVSWEIVGTYTHYGSQDHEGRGVPPPSLLINLKGEGIVSSQRATSSYKIDYDKIVLEIKRSSFLSRLFGLGTTIGLKQSWIDQTQKVTYKPEVFKVKDRCRFRGLGPRIGLNAKWHLFSGISLLTDIAAALQYGDFEVKHAENKVDLKGDTHIFSSSIDFFMGLQWEKPKEWYQWSLRLGYEAEYYWRLNKSVEIENAIGTGNAVRFQLIRYADDLTFYGVTMRSGIEF</sequence>
<evidence type="ECO:0000313" key="2">
    <source>
        <dbReference type="Proteomes" id="UP001194714"/>
    </source>
</evidence>
<evidence type="ECO:0008006" key="3">
    <source>
        <dbReference type="Google" id="ProtNLM"/>
    </source>
</evidence>
<accession>A0ABS0AYV7</accession>
<gene>
    <name evidence="1" type="ORF">NEPTK9_000806</name>
</gene>
<keyword evidence="2" id="KW-1185">Reference proteome</keyword>
<dbReference type="Proteomes" id="UP001194714">
    <property type="component" value="Unassembled WGS sequence"/>
</dbReference>
<dbReference type="EMBL" id="JAAEJV010000016">
    <property type="protein sequence ID" value="MBF5059296.1"/>
    <property type="molecule type" value="Genomic_DNA"/>
</dbReference>
<proteinExistence type="predicted"/>
<evidence type="ECO:0000313" key="1">
    <source>
        <dbReference type="EMBL" id="MBF5059296.1"/>
    </source>
</evidence>
<organism evidence="1 2">
    <name type="scientific">Candidatus Neptunichlamydia vexilliferae</name>
    <dbReference type="NCBI Taxonomy" id="1651774"/>
    <lineage>
        <taxon>Bacteria</taxon>
        <taxon>Pseudomonadati</taxon>
        <taxon>Chlamydiota</taxon>
        <taxon>Chlamydiia</taxon>
        <taxon>Parachlamydiales</taxon>
        <taxon>Simkaniaceae</taxon>
        <taxon>Candidatus Neptunichlamydia</taxon>
    </lineage>
</organism>